<name>A0A9W8TK34_9PEZI</name>
<organism evidence="2 3">
    <name type="scientific">Xylaria arbuscula</name>
    <dbReference type="NCBI Taxonomy" id="114810"/>
    <lineage>
        <taxon>Eukaryota</taxon>
        <taxon>Fungi</taxon>
        <taxon>Dikarya</taxon>
        <taxon>Ascomycota</taxon>
        <taxon>Pezizomycotina</taxon>
        <taxon>Sordariomycetes</taxon>
        <taxon>Xylariomycetidae</taxon>
        <taxon>Xylariales</taxon>
        <taxon>Xylariaceae</taxon>
        <taxon>Xylaria</taxon>
    </lineage>
</organism>
<feature type="compositionally biased region" description="Basic and acidic residues" evidence="1">
    <location>
        <begin position="89"/>
        <end position="102"/>
    </location>
</feature>
<dbReference type="VEuPathDB" id="FungiDB:F4678DRAFT_394236"/>
<feature type="compositionally biased region" description="Polar residues" evidence="1">
    <location>
        <begin position="1"/>
        <end position="23"/>
    </location>
</feature>
<evidence type="ECO:0000256" key="1">
    <source>
        <dbReference type="SAM" id="MobiDB-lite"/>
    </source>
</evidence>
<sequence length="102" mass="11034">MAPSATSQNGHSGEQDLDLTSSAVEHRLAENEASSTNTVGAPNNGVSQPNVNELDASKLTYTFTTSPRDPPGIGCHRTKWQQHLHRPHDHGQVVRQERVGNA</sequence>
<evidence type="ECO:0000313" key="2">
    <source>
        <dbReference type="EMBL" id="KAJ3563533.1"/>
    </source>
</evidence>
<comment type="caution">
    <text evidence="2">The sequence shown here is derived from an EMBL/GenBank/DDBJ whole genome shotgun (WGS) entry which is preliminary data.</text>
</comment>
<dbReference type="EMBL" id="JANPWZ010001746">
    <property type="protein sequence ID" value="KAJ3563533.1"/>
    <property type="molecule type" value="Genomic_DNA"/>
</dbReference>
<gene>
    <name evidence="2" type="ORF">NPX13_g8162</name>
</gene>
<dbReference type="Proteomes" id="UP001148614">
    <property type="component" value="Unassembled WGS sequence"/>
</dbReference>
<keyword evidence="3" id="KW-1185">Reference proteome</keyword>
<feature type="compositionally biased region" description="Polar residues" evidence="1">
    <location>
        <begin position="32"/>
        <end position="51"/>
    </location>
</feature>
<evidence type="ECO:0000313" key="3">
    <source>
        <dbReference type="Proteomes" id="UP001148614"/>
    </source>
</evidence>
<proteinExistence type="predicted"/>
<dbReference type="AlphaFoldDB" id="A0A9W8TK34"/>
<feature type="region of interest" description="Disordered" evidence="1">
    <location>
        <begin position="1"/>
        <end position="102"/>
    </location>
</feature>
<feature type="compositionally biased region" description="Basic residues" evidence="1">
    <location>
        <begin position="76"/>
        <end position="88"/>
    </location>
</feature>
<accession>A0A9W8TK34</accession>
<reference evidence="2" key="1">
    <citation type="submission" date="2022-07" db="EMBL/GenBank/DDBJ databases">
        <title>Genome Sequence of Xylaria arbuscula.</title>
        <authorList>
            <person name="Buettner E."/>
        </authorList>
    </citation>
    <scope>NUCLEOTIDE SEQUENCE</scope>
    <source>
        <strain evidence="2">VT107</strain>
    </source>
</reference>
<protein>
    <submittedName>
        <fullName evidence="2">Uncharacterized protein</fullName>
    </submittedName>
</protein>